<dbReference type="InterPro" id="IPR036420">
    <property type="entry name" value="BRCT_dom_sf"/>
</dbReference>
<dbReference type="SMART" id="SM00292">
    <property type="entry name" value="BRCT"/>
    <property type="match status" value="1"/>
</dbReference>
<dbReference type="EC" id="3.1.3.16" evidence="6"/>
<dbReference type="AlphaFoldDB" id="A0A813UYV2"/>
<feature type="region of interest" description="Disordered" evidence="7">
    <location>
        <begin position="570"/>
        <end position="678"/>
    </location>
</feature>
<evidence type="ECO:0000259" key="8">
    <source>
        <dbReference type="PROSITE" id="PS50172"/>
    </source>
</evidence>
<dbReference type="Gene3D" id="1.10.287.10">
    <property type="entry name" value="S15/NS1, RNA-binding"/>
    <property type="match status" value="1"/>
</dbReference>
<dbReference type="EMBL" id="CAJNOC010001077">
    <property type="protein sequence ID" value="CAF0832734.1"/>
    <property type="molecule type" value="Genomic_DNA"/>
</dbReference>
<evidence type="ECO:0000256" key="1">
    <source>
        <dbReference type="ARBA" id="ARBA00004123"/>
    </source>
</evidence>
<accession>A0A813UYV2</accession>
<reference evidence="10" key="1">
    <citation type="submission" date="2021-02" db="EMBL/GenBank/DDBJ databases">
        <authorList>
            <person name="Nowell W R."/>
        </authorList>
    </citation>
    <scope>NUCLEOTIDE SEQUENCE</scope>
    <source>
        <strain evidence="10">Ploen Becks lab</strain>
    </source>
</reference>
<dbReference type="InterPro" id="IPR004274">
    <property type="entry name" value="FCP1_dom"/>
</dbReference>
<feature type="compositionally biased region" description="Basic and acidic residues" evidence="7">
    <location>
        <begin position="317"/>
        <end position="334"/>
    </location>
</feature>
<feature type="domain" description="FCP1 homology" evidence="9">
    <location>
        <begin position="148"/>
        <end position="309"/>
    </location>
</feature>
<dbReference type="GO" id="GO:0008420">
    <property type="term" value="F:RNA polymerase II CTD heptapeptide repeat phosphatase activity"/>
    <property type="evidence" value="ECO:0007669"/>
    <property type="project" value="UniProtKB-UniRule"/>
</dbReference>
<dbReference type="Pfam" id="PF00533">
    <property type="entry name" value="BRCT"/>
    <property type="match status" value="1"/>
</dbReference>
<comment type="function">
    <text evidence="6">This promotes the activity of RNA polymerase II.</text>
</comment>
<feature type="domain" description="BRCT" evidence="8">
    <location>
        <begin position="471"/>
        <end position="536"/>
    </location>
</feature>
<keyword evidence="3 6" id="KW-0539">Nucleus</keyword>
<evidence type="ECO:0000256" key="2">
    <source>
        <dbReference type="ARBA" id="ARBA00022801"/>
    </source>
</evidence>
<comment type="catalytic activity">
    <reaction evidence="4 6">
        <text>O-phospho-L-seryl-[protein] + H2O = L-seryl-[protein] + phosphate</text>
        <dbReference type="Rhea" id="RHEA:20629"/>
        <dbReference type="Rhea" id="RHEA-COMP:9863"/>
        <dbReference type="Rhea" id="RHEA-COMP:11604"/>
        <dbReference type="ChEBI" id="CHEBI:15377"/>
        <dbReference type="ChEBI" id="CHEBI:29999"/>
        <dbReference type="ChEBI" id="CHEBI:43474"/>
        <dbReference type="ChEBI" id="CHEBI:83421"/>
        <dbReference type="EC" id="3.1.3.16"/>
    </reaction>
</comment>
<keyword evidence="11" id="KW-1185">Reference proteome</keyword>
<dbReference type="SUPFAM" id="SSF56784">
    <property type="entry name" value="HAD-like"/>
    <property type="match status" value="1"/>
</dbReference>
<evidence type="ECO:0000259" key="9">
    <source>
        <dbReference type="PROSITE" id="PS50969"/>
    </source>
</evidence>
<dbReference type="InterPro" id="IPR023214">
    <property type="entry name" value="HAD_sf"/>
</dbReference>
<feature type="compositionally biased region" description="Basic and acidic residues" evidence="7">
    <location>
        <begin position="603"/>
        <end position="612"/>
    </location>
</feature>
<dbReference type="PANTHER" id="PTHR23081">
    <property type="entry name" value="RNA POLYMERASE II CTD PHOSPHATASE"/>
    <property type="match status" value="1"/>
</dbReference>
<feature type="region of interest" description="Disordered" evidence="7">
    <location>
        <begin position="457"/>
        <end position="482"/>
    </location>
</feature>
<comment type="caution">
    <text evidence="10">The sequence shown here is derived from an EMBL/GenBank/DDBJ whole genome shotgun (WGS) entry which is preliminary data.</text>
</comment>
<protein>
    <recommendedName>
        <fullName evidence="6">RNA polymerase II subunit A C-terminal domain phosphatase</fullName>
        <ecNumber evidence="6">3.1.3.16</ecNumber>
    </recommendedName>
</protein>
<dbReference type="Gene3D" id="3.40.50.1000">
    <property type="entry name" value="HAD superfamily/HAD-like"/>
    <property type="match status" value="1"/>
</dbReference>
<feature type="compositionally biased region" description="Basic and acidic residues" evidence="7">
    <location>
        <begin position="668"/>
        <end position="678"/>
    </location>
</feature>
<gene>
    <name evidence="10" type="ORF">OXX778_LOCUS8053</name>
</gene>
<evidence type="ECO:0000313" key="10">
    <source>
        <dbReference type="EMBL" id="CAF0832734.1"/>
    </source>
</evidence>
<evidence type="ECO:0000256" key="3">
    <source>
        <dbReference type="ARBA" id="ARBA00023242"/>
    </source>
</evidence>
<keyword evidence="2 6" id="KW-0378">Hydrolase</keyword>
<dbReference type="Gene3D" id="3.40.50.10190">
    <property type="entry name" value="BRCT domain"/>
    <property type="match status" value="1"/>
</dbReference>
<comment type="catalytic activity">
    <reaction evidence="5 6">
        <text>O-phospho-L-threonyl-[protein] + H2O = L-threonyl-[protein] + phosphate</text>
        <dbReference type="Rhea" id="RHEA:47004"/>
        <dbReference type="Rhea" id="RHEA-COMP:11060"/>
        <dbReference type="Rhea" id="RHEA-COMP:11605"/>
        <dbReference type="ChEBI" id="CHEBI:15377"/>
        <dbReference type="ChEBI" id="CHEBI:30013"/>
        <dbReference type="ChEBI" id="CHEBI:43474"/>
        <dbReference type="ChEBI" id="CHEBI:61977"/>
        <dbReference type="EC" id="3.1.3.16"/>
    </reaction>
</comment>
<dbReference type="OrthoDB" id="10249888at2759"/>
<organism evidence="10 11">
    <name type="scientific">Brachionus calyciflorus</name>
    <dbReference type="NCBI Taxonomy" id="104777"/>
    <lineage>
        <taxon>Eukaryota</taxon>
        <taxon>Metazoa</taxon>
        <taxon>Spiralia</taxon>
        <taxon>Gnathifera</taxon>
        <taxon>Rotifera</taxon>
        <taxon>Eurotatoria</taxon>
        <taxon>Monogononta</taxon>
        <taxon>Pseudotrocha</taxon>
        <taxon>Ploima</taxon>
        <taxon>Brachionidae</taxon>
        <taxon>Brachionus</taxon>
    </lineage>
</organism>
<evidence type="ECO:0000313" key="11">
    <source>
        <dbReference type="Proteomes" id="UP000663879"/>
    </source>
</evidence>
<proteinExistence type="predicted"/>
<dbReference type="InterPro" id="IPR036412">
    <property type="entry name" value="HAD-like_sf"/>
</dbReference>
<dbReference type="InterPro" id="IPR011947">
    <property type="entry name" value="FCP1_euk"/>
</dbReference>
<dbReference type="SUPFAM" id="SSF52113">
    <property type="entry name" value="BRCT domain"/>
    <property type="match status" value="1"/>
</dbReference>
<dbReference type="GO" id="GO:0005634">
    <property type="term" value="C:nucleus"/>
    <property type="evidence" value="ECO:0007669"/>
    <property type="project" value="UniProtKB-SubCell"/>
</dbReference>
<sequence length="678" mass="78924">MNTLKADNLPSNYEQIKFKEWNTRENSLLSKGSAIFTYEFDCDGKTKCEKYKSTLNGITVKQRLKIIQGQVITKETELFTYETCSHPVKSNDMCAICGEDLRTKDMIKQRVNNSHNNESFQMISIDPSLKVSKDMAHDIAKKDLINLVKSRKLVLLADLDHTLIHTTNENVSPDLKDVFHYELQRNYWYHTKFRPGCKQFLESMSKLYELHIVTFGERNYAHKIASLMDPERKFFHDRILSRNEIFNRISKSDNLRSLFPRGDLMVCIIDDREDVWNYARNLICVQPYVYFKNTGDINDPSLFNSTTKKRKLNENLQVDKKDEESQEEKDDKKIDVENEDTDDYLIYLENILRRIHDEYYKIYESRLKKHEKPINEDLEIDESDLPDVKKVSPLIKAKVLENCVITFSGVVPTGYDLRKQRCYLMATSLGARVNENLVLADEESDMENFEKKTSDLEYNYDDNDSSSSCSGGTRSDESSNSQTLPKFTTHLVAAKFGTSKVHDALKSKFPIKVVTPEWLIDCNYRWEKCDEEAYKLTKEYDYKNCLFHHEYNMHQKYSVNSKNLKMVSEKSTKVETSNFETKSKRLKSDEKKTEVEEEEENEKIELGTKELINEEMFDLMDKEVNEELSDSDTDKVSGEATSESEASESSGSFDSDEDDSLDDQFAADLERDLLNKNL</sequence>
<evidence type="ECO:0000256" key="5">
    <source>
        <dbReference type="ARBA" id="ARBA00048336"/>
    </source>
</evidence>
<dbReference type="CDD" id="cd17729">
    <property type="entry name" value="BRCT_CTDP1"/>
    <property type="match status" value="1"/>
</dbReference>
<feature type="compositionally biased region" description="Low complexity" evidence="7">
    <location>
        <begin position="638"/>
        <end position="653"/>
    </location>
</feature>
<name>A0A813UYV2_9BILA</name>
<dbReference type="Pfam" id="PF03031">
    <property type="entry name" value="NIF"/>
    <property type="match status" value="1"/>
</dbReference>
<dbReference type="PROSITE" id="PS50172">
    <property type="entry name" value="BRCT"/>
    <property type="match status" value="1"/>
</dbReference>
<dbReference type="InterPro" id="IPR001357">
    <property type="entry name" value="BRCT_dom"/>
</dbReference>
<dbReference type="Proteomes" id="UP000663879">
    <property type="component" value="Unassembled WGS sequence"/>
</dbReference>
<dbReference type="SMART" id="SM00577">
    <property type="entry name" value="CPDc"/>
    <property type="match status" value="1"/>
</dbReference>
<dbReference type="PROSITE" id="PS50969">
    <property type="entry name" value="FCP1"/>
    <property type="match status" value="1"/>
</dbReference>
<feature type="compositionally biased region" description="Basic and acidic residues" evidence="7">
    <location>
        <begin position="581"/>
        <end position="594"/>
    </location>
</feature>
<evidence type="ECO:0000256" key="6">
    <source>
        <dbReference type="RuleBase" id="RU366066"/>
    </source>
</evidence>
<comment type="subcellular location">
    <subcellularLocation>
        <location evidence="1 6">Nucleus</location>
    </subcellularLocation>
</comment>
<dbReference type="PANTHER" id="PTHR23081:SF36">
    <property type="entry name" value="RNA POLYMERASE II SUBUNIT A C-TERMINAL DOMAIN PHOSPHATASE"/>
    <property type="match status" value="1"/>
</dbReference>
<dbReference type="CDD" id="cd07521">
    <property type="entry name" value="HAD_FCP1-like"/>
    <property type="match status" value="1"/>
</dbReference>
<dbReference type="NCBIfam" id="TIGR02250">
    <property type="entry name" value="FCP1_euk"/>
    <property type="match status" value="1"/>
</dbReference>
<evidence type="ECO:0000256" key="4">
    <source>
        <dbReference type="ARBA" id="ARBA00047761"/>
    </source>
</evidence>
<evidence type="ECO:0000256" key="7">
    <source>
        <dbReference type="SAM" id="MobiDB-lite"/>
    </source>
</evidence>
<dbReference type="InterPro" id="IPR039189">
    <property type="entry name" value="Fcp1"/>
</dbReference>
<feature type="region of interest" description="Disordered" evidence="7">
    <location>
        <begin position="314"/>
        <end position="334"/>
    </location>
</feature>